<name>A0ABP9EU33_9PSEU</name>
<proteinExistence type="predicted"/>
<protein>
    <submittedName>
        <fullName evidence="1">Uncharacterized protein</fullName>
    </submittedName>
</protein>
<reference evidence="2" key="1">
    <citation type="journal article" date="2019" name="Int. J. Syst. Evol. Microbiol.">
        <title>The Global Catalogue of Microorganisms (GCM) 10K type strain sequencing project: providing services to taxonomists for standard genome sequencing and annotation.</title>
        <authorList>
            <consortium name="The Broad Institute Genomics Platform"/>
            <consortium name="The Broad Institute Genome Sequencing Center for Infectious Disease"/>
            <person name="Wu L."/>
            <person name="Ma J."/>
        </authorList>
    </citation>
    <scope>NUCLEOTIDE SEQUENCE [LARGE SCALE GENOMIC DNA]</scope>
    <source>
        <strain evidence="2">JCM 17983</strain>
    </source>
</reference>
<accession>A0ABP9EU33</accession>
<dbReference type="Proteomes" id="UP001500457">
    <property type="component" value="Unassembled WGS sequence"/>
</dbReference>
<dbReference type="EMBL" id="BAABHQ010000015">
    <property type="protein sequence ID" value="GAA4887415.1"/>
    <property type="molecule type" value="Genomic_DNA"/>
</dbReference>
<sequence length="106" mass="11439">MVARVRPETEASVTDDDLVAGEPRAVLRDALAHLSTTRHDDGSVELVGEVPPELADPLVRALERVADELRADDERRGAAPRSGGRLHADTLIALLLRVTDTPTDRA</sequence>
<organism evidence="1 2">
    <name type="scientific">Actinomycetospora straminea</name>
    <dbReference type="NCBI Taxonomy" id="663607"/>
    <lineage>
        <taxon>Bacteria</taxon>
        <taxon>Bacillati</taxon>
        <taxon>Actinomycetota</taxon>
        <taxon>Actinomycetes</taxon>
        <taxon>Pseudonocardiales</taxon>
        <taxon>Pseudonocardiaceae</taxon>
        <taxon>Actinomycetospora</taxon>
    </lineage>
</organism>
<keyword evidence="2" id="KW-1185">Reference proteome</keyword>
<gene>
    <name evidence="1" type="ORF">GCM10023203_45350</name>
</gene>
<evidence type="ECO:0000313" key="2">
    <source>
        <dbReference type="Proteomes" id="UP001500457"/>
    </source>
</evidence>
<evidence type="ECO:0000313" key="1">
    <source>
        <dbReference type="EMBL" id="GAA4887415.1"/>
    </source>
</evidence>
<comment type="caution">
    <text evidence="1">The sequence shown here is derived from an EMBL/GenBank/DDBJ whole genome shotgun (WGS) entry which is preliminary data.</text>
</comment>